<comment type="caution">
    <text evidence="2">The sequence shown here is derived from an EMBL/GenBank/DDBJ whole genome shotgun (WGS) entry which is preliminary data.</text>
</comment>
<feature type="compositionally biased region" description="Basic and acidic residues" evidence="1">
    <location>
        <begin position="176"/>
        <end position="197"/>
    </location>
</feature>
<evidence type="ECO:0000313" key="3">
    <source>
        <dbReference type="Proteomes" id="UP000633205"/>
    </source>
</evidence>
<name>A0A917DFK6_9MICO</name>
<protein>
    <submittedName>
        <fullName evidence="2">Uncharacterized protein</fullName>
    </submittedName>
</protein>
<accession>A0A917DFK6</accession>
<reference evidence="2" key="2">
    <citation type="submission" date="2020-09" db="EMBL/GenBank/DDBJ databases">
        <authorList>
            <person name="Sun Q."/>
            <person name="Zhou Y."/>
        </authorList>
    </citation>
    <scope>NUCLEOTIDE SEQUENCE</scope>
    <source>
        <strain evidence="2">CGMCC 1.15152</strain>
    </source>
</reference>
<keyword evidence="3" id="KW-1185">Reference proteome</keyword>
<dbReference type="EMBL" id="BMHO01000001">
    <property type="protein sequence ID" value="GGD33009.1"/>
    <property type="molecule type" value="Genomic_DNA"/>
</dbReference>
<dbReference type="RefSeq" id="WP_188711349.1">
    <property type="nucleotide sequence ID" value="NZ_BMHO01000001.1"/>
</dbReference>
<proteinExistence type="predicted"/>
<dbReference type="AlphaFoldDB" id="A0A917DFK6"/>
<organism evidence="2 3">
    <name type="scientific">Microbacterium faecale</name>
    <dbReference type="NCBI Taxonomy" id="1804630"/>
    <lineage>
        <taxon>Bacteria</taxon>
        <taxon>Bacillati</taxon>
        <taxon>Actinomycetota</taxon>
        <taxon>Actinomycetes</taxon>
        <taxon>Micrococcales</taxon>
        <taxon>Microbacteriaceae</taxon>
        <taxon>Microbacterium</taxon>
    </lineage>
</organism>
<sequence>MVRSPLVFCSTHGPVETAPFFQMTDSTLTITGGSAPCGVCGSQSPFIDGEYVSGKGPEWDATITLTPKQVGQLKQIQRWAQKRIGVDEAMDEHIARVVEQKLAEQAPEAKTIIDKARAEFNSNRSGWVAVLLILLQWITGGDNSGFTEDQLQHVIEQTVHQINEQQTSVQDESDGPDERGVSEVDDERIDREPNPHK</sequence>
<evidence type="ECO:0000313" key="2">
    <source>
        <dbReference type="EMBL" id="GGD33009.1"/>
    </source>
</evidence>
<evidence type="ECO:0000256" key="1">
    <source>
        <dbReference type="SAM" id="MobiDB-lite"/>
    </source>
</evidence>
<feature type="region of interest" description="Disordered" evidence="1">
    <location>
        <begin position="163"/>
        <end position="197"/>
    </location>
</feature>
<dbReference type="Proteomes" id="UP000633205">
    <property type="component" value="Unassembled WGS sequence"/>
</dbReference>
<gene>
    <name evidence="2" type="ORF">GCM10010915_11750</name>
</gene>
<reference evidence="2" key="1">
    <citation type="journal article" date="2014" name="Int. J. Syst. Evol. Microbiol.">
        <title>Complete genome sequence of Corynebacterium casei LMG S-19264T (=DSM 44701T), isolated from a smear-ripened cheese.</title>
        <authorList>
            <consortium name="US DOE Joint Genome Institute (JGI-PGF)"/>
            <person name="Walter F."/>
            <person name="Albersmeier A."/>
            <person name="Kalinowski J."/>
            <person name="Ruckert C."/>
        </authorList>
    </citation>
    <scope>NUCLEOTIDE SEQUENCE</scope>
    <source>
        <strain evidence="2">CGMCC 1.15152</strain>
    </source>
</reference>